<dbReference type="InterPro" id="IPR013783">
    <property type="entry name" value="Ig-like_fold"/>
</dbReference>
<dbReference type="Gene3D" id="3.90.215.10">
    <property type="entry name" value="Gamma Fibrinogen, chain A, domain 1"/>
    <property type="match status" value="1"/>
</dbReference>
<dbReference type="CDD" id="cd00063">
    <property type="entry name" value="FN3"/>
    <property type="match status" value="4"/>
</dbReference>
<keyword evidence="10 14" id="KW-0472">Membrane</keyword>
<dbReference type="CDD" id="cd00086">
    <property type="entry name" value="homeodomain"/>
    <property type="match status" value="1"/>
</dbReference>
<dbReference type="PROSITE" id="PS51406">
    <property type="entry name" value="FIBRINOGEN_C_2"/>
    <property type="match status" value="1"/>
</dbReference>
<comment type="caution">
    <text evidence="17">The sequence shown here is derived from an EMBL/GenBank/DDBJ whole genome shotgun (WGS) entry which is preliminary data.</text>
</comment>
<evidence type="ECO:0000256" key="8">
    <source>
        <dbReference type="ARBA" id="ARBA00022737"/>
    </source>
</evidence>
<evidence type="ECO:0000256" key="2">
    <source>
        <dbReference type="ARBA" id="ARBA00004141"/>
    </source>
</evidence>
<reference evidence="17 18" key="1">
    <citation type="submission" date="2019-03" db="EMBL/GenBank/DDBJ databases">
        <title>First draft genome of Liparis tanakae, snailfish: a comprehensive survey of snailfish specific genes.</title>
        <authorList>
            <person name="Kim W."/>
            <person name="Song I."/>
            <person name="Jeong J.-H."/>
            <person name="Kim D."/>
            <person name="Kim S."/>
            <person name="Ryu S."/>
            <person name="Song J.Y."/>
            <person name="Lee S.K."/>
        </authorList>
    </citation>
    <scope>NUCLEOTIDE SEQUENCE [LARGE SCALE GENOMIC DNA]</scope>
    <source>
        <tissue evidence="17">Muscle</tissue>
    </source>
</reference>
<dbReference type="InterPro" id="IPR036116">
    <property type="entry name" value="FN3_sf"/>
</dbReference>
<feature type="domain" description="Fibronectin type-III" evidence="15">
    <location>
        <begin position="41"/>
        <end position="133"/>
    </location>
</feature>
<evidence type="ECO:0000256" key="1">
    <source>
        <dbReference type="ARBA" id="ARBA00003263"/>
    </source>
</evidence>
<feature type="domain" description="Fibronectin type-III" evidence="15">
    <location>
        <begin position="667"/>
        <end position="756"/>
    </location>
</feature>
<evidence type="ECO:0000256" key="4">
    <source>
        <dbReference type="ARBA" id="ARBA00022530"/>
    </source>
</evidence>
<feature type="compositionally biased region" description="Low complexity" evidence="13">
    <location>
        <begin position="816"/>
        <end position="825"/>
    </location>
</feature>
<dbReference type="GO" id="GO:0005886">
    <property type="term" value="C:plasma membrane"/>
    <property type="evidence" value="ECO:0007669"/>
    <property type="project" value="UniProtKB-ARBA"/>
</dbReference>
<feature type="domain" description="Fibrinogen C-terminal" evidence="16">
    <location>
        <begin position="918"/>
        <end position="1099"/>
    </location>
</feature>
<dbReference type="InterPro" id="IPR009057">
    <property type="entry name" value="Homeodomain-like_sf"/>
</dbReference>
<evidence type="ECO:0000259" key="15">
    <source>
        <dbReference type="PROSITE" id="PS50853"/>
    </source>
</evidence>
<dbReference type="Pfam" id="PF00147">
    <property type="entry name" value="Fibrinogen_C"/>
    <property type="match status" value="1"/>
</dbReference>
<evidence type="ECO:0000256" key="12">
    <source>
        <dbReference type="RuleBase" id="RU000682"/>
    </source>
</evidence>
<keyword evidence="12" id="KW-0371">Homeobox</keyword>
<evidence type="ECO:0000256" key="10">
    <source>
        <dbReference type="ARBA" id="ARBA00023136"/>
    </source>
</evidence>
<organism evidence="17 18">
    <name type="scientific">Liparis tanakae</name>
    <name type="common">Tanaka's snailfish</name>
    <dbReference type="NCBI Taxonomy" id="230148"/>
    <lineage>
        <taxon>Eukaryota</taxon>
        <taxon>Metazoa</taxon>
        <taxon>Chordata</taxon>
        <taxon>Craniata</taxon>
        <taxon>Vertebrata</taxon>
        <taxon>Euteleostomi</taxon>
        <taxon>Actinopterygii</taxon>
        <taxon>Neopterygii</taxon>
        <taxon>Teleostei</taxon>
        <taxon>Neoteleostei</taxon>
        <taxon>Acanthomorphata</taxon>
        <taxon>Eupercaria</taxon>
        <taxon>Perciformes</taxon>
        <taxon>Cottioidei</taxon>
        <taxon>Cottales</taxon>
        <taxon>Liparidae</taxon>
        <taxon>Liparis</taxon>
    </lineage>
</organism>
<keyword evidence="4" id="KW-0272">Extracellular matrix</keyword>
<dbReference type="CDD" id="cd00087">
    <property type="entry name" value="FReD"/>
    <property type="match status" value="1"/>
</dbReference>
<dbReference type="InterPro" id="IPR020837">
    <property type="entry name" value="Fibrinogen_CS"/>
</dbReference>
<evidence type="ECO:0000256" key="14">
    <source>
        <dbReference type="SAM" id="Phobius"/>
    </source>
</evidence>
<dbReference type="SUPFAM" id="SSF56496">
    <property type="entry name" value="Fibrinogen C-terminal domain-like"/>
    <property type="match status" value="1"/>
</dbReference>
<feature type="compositionally biased region" description="Acidic residues" evidence="13">
    <location>
        <begin position="581"/>
        <end position="603"/>
    </location>
</feature>
<keyword evidence="4" id="KW-0964">Secreted</keyword>
<dbReference type="FunFam" id="3.90.215.10:FF:000001">
    <property type="entry name" value="Tenascin isoform 1"/>
    <property type="match status" value="1"/>
</dbReference>
<gene>
    <name evidence="17" type="primary">TNC_6</name>
    <name evidence="17" type="ORF">EYF80_055968</name>
</gene>
<dbReference type="SUPFAM" id="SSF49265">
    <property type="entry name" value="Fibronectin type III"/>
    <property type="match status" value="3"/>
</dbReference>
<feature type="compositionally biased region" description="Basic and acidic residues" evidence="13">
    <location>
        <begin position="165"/>
        <end position="186"/>
    </location>
</feature>
<dbReference type="Pfam" id="PF00046">
    <property type="entry name" value="Homeodomain"/>
    <property type="match status" value="1"/>
</dbReference>
<dbReference type="InterPro" id="IPR050991">
    <property type="entry name" value="ECM_Regulatory_Proteins"/>
</dbReference>
<keyword evidence="18" id="KW-1185">Reference proteome</keyword>
<evidence type="ECO:0000256" key="11">
    <source>
        <dbReference type="ARBA" id="ARBA00023157"/>
    </source>
</evidence>
<protein>
    <submittedName>
        <fullName evidence="17">Tenascin</fullName>
    </submittedName>
</protein>
<evidence type="ECO:0000256" key="6">
    <source>
        <dbReference type="ARBA" id="ARBA00022692"/>
    </source>
</evidence>
<feature type="region of interest" description="Disordered" evidence="13">
    <location>
        <begin position="157"/>
        <end position="190"/>
    </location>
</feature>
<feature type="compositionally biased region" description="Pro residues" evidence="13">
    <location>
        <begin position="1225"/>
        <end position="1239"/>
    </location>
</feature>
<dbReference type="GO" id="GO:0031175">
    <property type="term" value="P:neuron projection development"/>
    <property type="evidence" value="ECO:0007669"/>
    <property type="project" value="TreeGrafter"/>
</dbReference>
<keyword evidence="11" id="KW-1015">Disulfide bond</keyword>
<dbReference type="InterPro" id="IPR014716">
    <property type="entry name" value="Fibrinogen_a/b/g_C_1"/>
</dbReference>
<dbReference type="InterPro" id="IPR003961">
    <property type="entry name" value="FN3_dom"/>
</dbReference>
<dbReference type="GO" id="GO:0030155">
    <property type="term" value="P:regulation of cell adhesion"/>
    <property type="evidence" value="ECO:0007669"/>
    <property type="project" value="TreeGrafter"/>
</dbReference>
<feature type="transmembrane region" description="Helical" evidence="14">
    <location>
        <begin position="445"/>
        <end position="470"/>
    </location>
</feature>
<comment type="subcellular location">
    <subcellularLocation>
        <location evidence="2">Membrane</location>
        <topology evidence="2">Multi-pass membrane protein</topology>
    </subcellularLocation>
    <subcellularLocation>
        <location evidence="12">Nucleus</location>
    </subcellularLocation>
    <subcellularLocation>
        <location evidence="3">Secreted</location>
        <location evidence="3">Extracellular space</location>
        <location evidence="3">Extracellular matrix</location>
    </subcellularLocation>
</comment>
<dbReference type="SUPFAM" id="SSF46689">
    <property type="entry name" value="Homeodomain-like"/>
    <property type="match status" value="1"/>
</dbReference>
<dbReference type="GO" id="GO:0005615">
    <property type="term" value="C:extracellular space"/>
    <property type="evidence" value="ECO:0007669"/>
    <property type="project" value="TreeGrafter"/>
</dbReference>
<dbReference type="OrthoDB" id="6130531at2759"/>
<evidence type="ECO:0000313" key="18">
    <source>
        <dbReference type="Proteomes" id="UP000314294"/>
    </source>
</evidence>
<dbReference type="InterPro" id="IPR001356">
    <property type="entry name" value="HD"/>
</dbReference>
<keyword evidence="5" id="KW-0245">EGF-like domain</keyword>
<evidence type="ECO:0000259" key="16">
    <source>
        <dbReference type="PROSITE" id="PS51406"/>
    </source>
</evidence>
<feature type="domain" description="Fibronectin type-III" evidence="15">
    <location>
        <begin position="836"/>
        <end position="926"/>
    </location>
</feature>
<dbReference type="Proteomes" id="UP000314294">
    <property type="component" value="Unassembled WGS sequence"/>
</dbReference>
<proteinExistence type="predicted"/>
<dbReference type="GO" id="GO:0005634">
    <property type="term" value="C:nucleus"/>
    <property type="evidence" value="ECO:0007669"/>
    <property type="project" value="UniProtKB-SubCell"/>
</dbReference>
<dbReference type="Gene3D" id="1.10.10.60">
    <property type="entry name" value="Homeodomain-like"/>
    <property type="match status" value="1"/>
</dbReference>
<evidence type="ECO:0000313" key="17">
    <source>
        <dbReference type="EMBL" id="TNN33868.1"/>
    </source>
</evidence>
<dbReference type="PROSITE" id="PS00514">
    <property type="entry name" value="FIBRINOGEN_C_1"/>
    <property type="match status" value="1"/>
</dbReference>
<feature type="compositionally biased region" description="Basic and acidic residues" evidence="13">
    <location>
        <begin position="379"/>
        <end position="391"/>
    </location>
</feature>
<evidence type="ECO:0000256" key="3">
    <source>
        <dbReference type="ARBA" id="ARBA00004498"/>
    </source>
</evidence>
<keyword evidence="8" id="KW-0677">Repeat</keyword>
<feature type="transmembrane region" description="Helical" evidence="14">
    <location>
        <begin position="507"/>
        <end position="530"/>
    </location>
</feature>
<keyword evidence="7" id="KW-0732">Signal</keyword>
<dbReference type="PANTHER" id="PTHR46708:SF1">
    <property type="entry name" value="TENASCIN"/>
    <property type="match status" value="1"/>
</dbReference>
<dbReference type="EMBL" id="SRLO01002105">
    <property type="protein sequence ID" value="TNN33868.1"/>
    <property type="molecule type" value="Genomic_DNA"/>
</dbReference>
<keyword evidence="6 14" id="KW-0812">Transmembrane</keyword>
<evidence type="ECO:0000256" key="5">
    <source>
        <dbReference type="ARBA" id="ARBA00022536"/>
    </source>
</evidence>
<dbReference type="SMART" id="SM00389">
    <property type="entry name" value="HOX"/>
    <property type="match status" value="1"/>
</dbReference>
<dbReference type="PROSITE" id="PS50853">
    <property type="entry name" value="FN3"/>
    <property type="match status" value="3"/>
</dbReference>
<dbReference type="Gene3D" id="2.60.40.10">
    <property type="entry name" value="Immunoglobulins"/>
    <property type="match status" value="4"/>
</dbReference>
<dbReference type="SMART" id="SM00186">
    <property type="entry name" value="FBG"/>
    <property type="match status" value="1"/>
</dbReference>
<dbReference type="InterPro" id="IPR002181">
    <property type="entry name" value="Fibrinogen_a/b/g_C_dom"/>
</dbReference>
<accession>A0A4Z2EYM1</accession>
<comment type="function">
    <text evidence="1">Sequence-specific transcription factor which is part of a developmental regulatory system that provides cells with specific positional identities on the anterior-posterior axis.</text>
</comment>
<dbReference type="Pfam" id="PF00041">
    <property type="entry name" value="fn3"/>
    <property type="match status" value="4"/>
</dbReference>
<dbReference type="CDD" id="cd16914">
    <property type="entry name" value="EcfT"/>
    <property type="match status" value="1"/>
</dbReference>
<dbReference type="SMART" id="SM00060">
    <property type="entry name" value="FN3"/>
    <property type="match status" value="4"/>
</dbReference>
<feature type="region of interest" description="Disordered" evidence="13">
    <location>
        <begin position="816"/>
        <end position="836"/>
    </location>
</feature>
<dbReference type="InterPro" id="IPR036056">
    <property type="entry name" value="Fibrinogen-like_C"/>
</dbReference>
<keyword evidence="9 14" id="KW-1133">Transmembrane helix</keyword>
<evidence type="ECO:0000256" key="9">
    <source>
        <dbReference type="ARBA" id="ARBA00022989"/>
    </source>
</evidence>
<sequence length="1310" mass="139988">MTSFTQTGLAAGQDYTVSVTGETGGRKGAESAAQFTTLTSGPANLRVVKTTSTSAVVQWEQSQGEIDRYRLTATPTDGRGRSQEMTVPAGRDSAHIGQLEAGRSYDVVLVAEKGTSRSKPATNQVTPGKTLPKVTAIPLAPAPGRDAGDGHREVIPSAQGHHLQGRREDGGEEVKVGGPDDPHKDAPTSGAARAEPLLGKKMGINGTAPKVTLYRKPRVRFNTTRVVTGWRPFSPLKRRPVGPKKTAPVGLKKLKPGVPAIREGTIALARTGPGVEALRVDKNPAPTSGTDSDSDSQSISEGPTAAAGSKEQPDVGEAGRGGDAAAESPELTGTAGRQEKKCLNKVQVTHIRLPHRGEGYRGEGTVPGSGLASSDTDDLERSSAETDLDRSPDPLRKLLTDTFDSLNITTFSVHMSKPSDIPADAEPERKQILKGLRPFITFTRFLFITTTFLILFSIGSLFITTTFLILFSIGSLFITTTFLILFSIGSLFITTTFLILFSIGSLFITTTFLILFSIGSLFITTTFLILFSIGSLFITTTFLVLFSIGSLFITTTFLIPFFRDSPEDKSKHFVVTSGDAGNEEEGEDSEEEGGSEEEEEIESENGRSADGNRVPEGSDEPLTKALAGSARPFPLEDRPPRPEFTVTLLGGGPGRLPRLVISTGPEPPTGLVFGRLTDSSVTVSWTKPTTSVSGFKVTYTHTEEDEPVSVSVASGDSSLGLAALAPGSSYEVSVVSVLGLDESDPITEHVATLPDPPTDLQAVKVTDTEALLLWRPALAAVDKYAIVYGAGTGSAQQQLHGLQGGATYTVTVSSQQGAAESSGASTRFTTTGGSRDLRDLQADDVTPRSALLSWKPPSSPAGGLRLTYGSEGHPEKEVVLDASLTEYHLTRLHPGSTYAVQLRAEGGASVTTDFTTGTLRFPFPTDCSQELLNGIRTSGAVEVFPRGKLGTPVTVSCDMETDGGGWTVFQRRKDGSVDFFRGWKDYIKGFGSPSGEFWLGLESLYSLTSMTPMSLRVDLRDKDEAAFAKYSKFELVKRNYKLIVGGYSGTAGDSLSYHSERIFSTRDRDLSPFITRCAMSYRGGWWYKNCHEANLNGAYGTDSNHQVAELTQGHLLLNLTQGHLLLNLTQAALNQASGEGEESVSSPEPLLDDRAAGVRTRRRTKRIRTCFRSEQLRALESYFAQKHNPDGKDWNCLAHKTGLPKRVLQVDSPSAYPGGGVALAPAPPPDRPLAPPPPSSSSSTIDQLQLSLLTAPLGEPPGSPASFYPDYDSQSAPGCLSSLEVFEDFEEAGAAEGGGRPHASFAPHYC</sequence>
<dbReference type="GO" id="GO:0003677">
    <property type="term" value="F:DNA binding"/>
    <property type="evidence" value="ECO:0007669"/>
    <property type="project" value="UniProtKB-KW"/>
</dbReference>
<dbReference type="InterPro" id="IPR003339">
    <property type="entry name" value="ABC/ECF_trnsptr_transmembrane"/>
</dbReference>
<name>A0A4Z2EYM1_9TELE</name>
<evidence type="ECO:0000256" key="13">
    <source>
        <dbReference type="SAM" id="MobiDB-lite"/>
    </source>
</evidence>
<feature type="region of interest" description="Disordered" evidence="13">
    <location>
        <begin position="275"/>
        <end position="391"/>
    </location>
</feature>
<keyword evidence="12" id="KW-0539">Nucleus</keyword>
<keyword evidence="12" id="KW-0238">DNA-binding</keyword>
<feature type="region of interest" description="Disordered" evidence="13">
    <location>
        <begin position="573"/>
        <end position="624"/>
    </location>
</feature>
<evidence type="ECO:0000256" key="7">
    <source>
        <dbReference type="ARBA" id="ARBA00022729"/>
    </source>
</evidence>
<feature type="compositionally biased region" description="Low complexity" evidence="13">
    <location>
        <begin position="288"/>
        <end position="300"/>
    </location>
</feature>
<dbReference type="PANTHER" id="PTHR46708">
    <property type="entry name" value="TENASCIN"/>
    <property type="match status" value="1"/>
</dbReference>
<feature type="region of interest" description="Disordered" evidence="13">
    <location>
        <begin position="1210"/>
        <end position="1246"/>
    </location>
</feature>